<evidence type="ECO:0000256" key="1">
    <source>
        <dbReference type="ARBA" id="ARBA00004141"/>
    </source>
</evidence>
<comment type="subcellular location">
    <subcellularLocation>
        <location evidence="1">Membrane</location>
        <topology evidence="1">Multi-pass membrane protein</topology>
    </subcellularLocation>
</comment>
<keyword evidence="2 5" id="KW-0812">Transmembrane</keyword>
<feature type="transmembrane region" description="Helical" evidence="5">
    <location>
        <begin position="90"/>
        <end position="111"/>
    </location>
</feature>
<feature type="domain" description="Ferric oxidoreductase" evidence="6">
    <location>
        <begin position="13"/>
        <end position="134"/>
    </location>
</feature>
<name>A0ABS9LD06_9MICC</name>
<accession>A0ABS9LD06</accession>
<keyword evidence="4 5" id="KW-0472">Membrane</keyword>
<evidence type="ECO:0000313" key="7">
    <source>
        <dbReference type="EMBL" id="MCG2624571.1"/>
    </source>
</evidence>
<feature type="transmembrane region" description="Helical" evidence="5">
    <location>
        <begin position="123"/>
        <end position="143"/>
    </location>
</feature>
<feature type="transmembrane region" description="Helical" evidence="5">
    <location>
        <begin position="149"/>
        <end position="170"/>
    </location>
</feature>
<evidence type="ECO:0000256" key="2">
    <source>
        <dbReference type="ARBA" id="ARBA00022692"/>
    </source>
</evidence>
<organism evidence="7 8">
    <name type="scientific">Arthrobacter hankyongi</name>
    <dbReference type="NCBI Taxonomy" id="2904801"/>
    <lineage>
        <taxon>Bacteria</taxon>
        <taxon>Bacillati</taxon>
        <taxon>Actinomycetota</taxon>
        <taxon>Actinomycetes</taxon>
        <taxon>Micrococcales</taxon>
        <taxon>Micrococcaceae</taxon>
        <taxon>Arthrobacter</taxon>
    </lineage>
</organism>
<dbReference type="Proteomes" id="UP001165368">
    <property type="component" value="Unassembled WGS sequence"/>
</dbReference>
<feature type="transmembrane region" description="Helical" evidence="5">
    <location>
        <begin position="6"/>
        <end position="30"/>
    </location>
</feature>
<keyword evidence="3 5" id="KW-1133">Transmembrane helix</keyword>
<evidence type="ECO:0000259" key="6">
    <source>
        <dbReference type="Pfam" id="PF01794"/>
    </source>
</evidence>
<protein>
    <submittedName>
        <fullName evidence="7">Ferric reductase-like transmembrane domain-containing protein</fullName>
    </submittedName>
</protein>
<dbReference type="RefSeq" id="WP_237826648.1">
    <property type="nucleotide sequence ID" value="NZ_JAKLTQ010000027.1"/>
</dbReference>
<feature type="transmembrane region" description="Helical" evidence="5">
    <location>
        <begin position="51"/>
        <end position="70"/>
    </location>
</feature>
<evidence type="ECO:0000313" key="8">
    <source>
        <dbReference type="Proteomes" id="UP001165368"/>
    </source>
</evidence>
<dbReference type="EMBL" id="JAKLTQ010000027">
    <property type="protein sequence ID" value="MCG2624571.1"/>
    <property type="molecule type" value="Genomic_DNA"/>
</dbReference>
<comment type="caution">
    <text evidence="7">The sequence shown here is derived from an EMBL/GenBank/DDBJ whole genome shotgun (WGS) entry which is preliminary data.</text>
</comment>
<proteinExistence type="predicted"/>
<dbReference type="Pfam" id="PF01794">
    <property type="entry name" value="Ferric_reduct"/>
    <property type="match status" value="1"/>
</dbReference>
<keyword evidence="8" id="KW-1185">Reference proteome</keyword>
<gene>
    <name evidence="7" type="ORF">LVY72_22020</name>
</gene>
<dbReference type="InterPro" id="IPR013130">
    <property type="entry name" value="Fe3_Rdtase_TM_dom"/>
</dbReference>
<evidence type="ECO:0000256" key="5">
    <source>
        <dbReference type="SAM" id="Phobius"/>
    </source>
</evidence>
<evidence type="ECO:0000256" key="4">
    <source>
        <dbReference type="ARBA" id="ARBA00023136"/>
    </source>
</evidence>
<sequence length="185" mass="19858">MDEALWAFGRASGAVSLALFTLSVVLGILVRSGRPLLVLPRFAVTLVHRNVALFALIFLGLHVGTLMLDPYAQLRLVDVVVPFLGAVKPFWQGLGTVALDLAAAVVATSLLRRRLGPGIFRAVHWLTYVLWPVALLHAVGNGTDGTSKWFLLLALAAAAAVGGAGLWRLSPRFLESARLRQEEAS</sequence>
<evidence type="ECO:0000256" key="3">
    <source>
        <dbReference type="ARBA" id="ARBA00022989"/>
    </source>
</evidence>
<reference evidence="7" key="1">
    <citation type="submission" date="2022-01" db="EMBL/GenBank/DDBJ databases">
        <authorList>
            <person name="Jo J.-H."/>
            <person name="Im W.-T."/>
        </authorList>
    </citation>
    <scope>NUCLEOTIDE SEQUENCE</scope>
    <source>
        <strain evidence="7">I2-34</strain>
    </source>
</reference>